<comment type="similarity">
    <text evidence="2">Belongs to the CopC family.</text>
</comment>
<protein>
    <submittedName>
        <fullName evidence="9">Copper homeostasis periplasmic binding protein CopC</fullName>
    </submittedName>
</protein>
<feature type="signal peptide" evidence="7">
    <location>
        <begin position="1"/>
        <end position="25"/>
    </location>
</feature>
<keyword evidence="4 7" id="KW-0732">Signal</keyword>
<dbReference type="InterPro" id="IPR047685">
    <property type="entry name" value="CopC-like"/>
</dbReference>
<sequence>MRQRLFCLTGLTMTAALFANSPAWAHAHLVSSNPVAGASVKTAPKTIVLTFSNKVVPAFSKFEVTMPEHGGMKIPVRTTVSKDGKSIVGTPQTPLASGAYKIVYTAAAADGHKMAGEVAFKVG</sequence>
<proteinExistence type="inferred from homology"/>
<dbReference type="NCBIfam" id="NF033814">
    <property type="entry name" value="copper_CopC"/>
    <property type="match status" value="1"/>
</dbReference>
<dbReference type="EMBL" id="JADWOX010000009">
    <property type="protein sequence ID" value="MBI1684923.1"/>
    <property type="molecule type" value="Genomic_DNA"/>
</dbReference>
<evidence type="ECO:0000259" key="8">
    <source>
        <dbReference type="Pfam" id="PF04234"/>
    </source>
</evidence>
<reference evidence="9 10" key="1">
    <citation type="submission" date="2020-11" db="EMBL/GenBank/DDBJ databases">
        <title>genome sequence of strain KACC 18849.</title>
        <authorList>
            <person name="Gao J."/>
            <person name="Zhang X."/>
        </authorList>
    </citation>
    <scope>NUCLEOTIDE SEQUENCE [LARGE SCALE GENOMIC DNA]</scope>
    <source>
        <strain evidence="9 10">KACC 18849</strain>
    </source>
</reference>
<name>A0ABS0SZ67_9CAUL</name>
<dbReference type="Proteomes" id="UP000639859">
    <property type="component" value="Unassembled WGS sequence"/>
</dbReference>
<dbReference type="PANTHER" id="PTHR34820">
    <property type="entry name" value="INNER MEMBRANE PROTEIN YEBZ"/>
    <property type="match status" value="1"/>
</dbReference>
<evidence type="ECO:0000256" key="4">
    <source>
        <dbReference type="ARBA" id="ARBA00022729"/>
    </source>
</evidence>
<evidence type="ECO:0000256" key="1">
    <source>
        <dbReference type="ARBA" id="ARBA00004418"/>
    </source>
</evidence>
<evidence type="ECO:0000256" key="3">
    <source>
        <dbReference type="ARBA" id="ARBA00022723"/>
    </source>
</evidence>
<gene>
    <name evidence="9" type="primary">copC</name>
    <name evidence="9" type="ORF">I4Q42_14715</name>
</gene>
<keyword evidence="5" id="KW-0574">Periplasm</keyword>
<keyword evidence="6" id="KW-0186">Copper</keyword>
<evidence type="ECO:0000256" key="7">
    <source>
        <dbReference type="SAM" id="SignalP"/>
    </source>
</evidence>
<evidence type="ECO:0000256" key="5">
    <source>
        <dbReference type="ARBA" id="ARBA00022764"/>
    </source>
</evidence>
<evidence type="ECO:0000256" key="2">
    <source>
        <dbReference type="ARBA" id="ARBA00010509"/>
    </source>
</evidence>
<dbReference type="InterPro" id="IPR014756">
    <property type="entry name" value="Ig_E-set"/>
</dbReference>
<dbReference type="RefSeq" id="WP_198576833.1">
    <property type="nucleotide sequence ID" value="NZ_JADWOX010000009.1"/>
</dbReference>
<accession>A0ABS0SZ67</accession>
<dbReference type="PANTHER" id="PTHR34820:SF4">
    <property type="entry name" value="INNER MEMBRANE PROTEIN YEBZ"/>
    <property type="match status" value="1"/>
</dbReference>
<comment type="caution">
    <text evidence="9">The sequence shown here is derived from an EMBL/GenBank/DDBJ whole genome shotgun (WGS) entry which is preliminary data.</text>
</comment>
<comment type="subcellular location">
    <subcellularLocation>
        <location evidence="1">Periplasm</location>
    </subcellularLocation>
</comment>
<keyword evidence="3" id="KW-0479">Metal-binding</keyword>
<evidence type="ECO:0000313" key="10">
    <source>
        <dbReference type="Proteomes" id="UP000639859"/>
    </source>
</evidence>
<organism evidence="9 10">
    <name type="scientific">Caulobacter hibisci</name>
    <dbReference type="NCBI Taxonomy" id="2035993"/>
    <lineage>
        <taxon>Bacteria</taxon>
        <taxon>Pseudomonadati</taxon>
        <taxon>Pseudomonadota</taxon>
        <taxon>Alphaproteobacteria</taxon>
        <taxon>Caulobacterales</taxon>
        <taxon>Caulobacteraceae</taxon>
        <taxon>Caulobacter</taxon>
    </lineage>
</organism>
<dbReference type="SUPFAM" id="SSF81296">
    <property type="entry name" value="E set domains"/>
    <property type="match status" value="1"/>
</dbReference>
<feature type="domain" description="CopC" evidence="8">
    <location>
        <begin position="26"/>
        <end position="122"/>
    </location>
</feature>
<dbReference type="InterPro" id="IPR032694">
    <property type="entry name" value="CopC/D"/>
</dbReference>
<dbReference type="Pfam" id="PF04234">
    <property type="entry name" value="CopC"/>
    <property type="match status" value="1"/>
</dbReference>
<dbReference type="InterPro" id="IPR014755">
    <property type="entry name" value="Cu-Rt/internalin_Ig-like"/>
</dbReference>
<dbReference type="Gene3D" id="2.60.40.1220">
    <property type="match status" value="1"/>
</dbReference>
<feature type="chain" id="PRO_5045918777" evidence="7">
    <location>
        <begin position="26"/>
        <end position="123"/>
    </location>
</feature>
<evidence type="ECO:0000313" key="9">
    <source>
        <dbReference type="EMBL" id="MBI1684923.1"/>
    </source>
</evidence>
<dbReference type="InterPro" id="IPR007348">
    <property type="entry name" value="CopC_dom"/>
</dbReference>
<keyword evidence="10" id="KW-1185">Reference proteome</keyword>
<evidence type="ECO:0000256" key="6">
    <source>
        <dbReference type="ARBA" id="ARBA00023008"/>
    </source>
</evidence>